<dbReference type="InterPro" id="IPR025595">
    <property type="entry name" value="PterinBD-DUF4346"/>
</dbReference>
<dbReference type="OrthoDB" id="2138860at2759"/>
<feature type="compositionally biased region" description="Polar residues" evidence="1">
    <location>
        <begin position="102"/>
        <end position="111"/>
    </location>
</feature>
<keyword evidence="4" id="KW-1185">Reference proteome</keyword>
<evidence type="ECO:0000313" key="4">
    <source>
        <dbReference type="Proteomes" id="UP000265515"/>
    </source>
</evidence>
<evidence type="ECO:0000313" key="3">
    <source>
        <dbReference type="EMBL" id="GBG67816.1"/>
    </source>
</evidence>
<dbReference type="Proteomes" id="UP000265515">
    <property type="component" value="Unassembled WGS sequence"/>
</dbReference>
<dbReference type="EMBL" id="BFEA01000092">
    <property type="protein sequence ID" value="GBG67816.1"/>
    <property type="molecule type" value="Genomic_DNA"/>
</dbReference>
<feature type="region of interest" description="Disordered" evidence="1">
    <location>
        <begin position="93"/>
        <end position="122"/>
    </location>
</feature>
<feature type="domain" description="DUF4346" evidence="2">
    <location>
        <begin position="131"/>
        <end position="243"/>
    </location>
</feature>
<reference evidence="3 4" key="1">
    <citation type="journal article" date="2018" name="Cell">
        <title>The Chara Genome: Secondary Complexity and Implications for Plant Terrestrialization.</title>
        <authorList>
            <person name="Nishiyama T."/>
            <person name="Sakayama H."/>
            <person name="Vries J.D."/>
            <person name="Buschmann H."/>
            <person name="Saint-Marcoux D."/>
            <person name="Ullrich K.K."/>
            <person name="Haas F.B."/>
            <person name="Vanderstraeten L."/>
            <person name="Becker D."/>
            <person name="Lang D."/>
            <person name="Vosolsobe S."/>
            <person name="Rombauts S."/>
            <person name="Wilhelmsson P.K.I."/>
            <person name="Janitza P."/>
            <person name="Kern R."/>
            <person name="Heyl A."/>
            <person name="Rumpler F."/>
            <person name="Villalobos L.I.A.C."/>
            <person name="Clay J.M."/>
            <person name="Skokan R."/>
            <person name="Toyoda A."/>
            <person name="Suzuki Y."/>
            <person name="Kagoshima H."/>
            <person name="Schijlen E."/>
            <person name="Tajeshwar N."/>
            <person name="Catarino B."/>
            <person name="Hetherington A.J."/>
            <person name="Saltykova A."/>
            <person name="Bonnot C."/>
            <person name="Breuninger H."/>
            <person name="Symeonidi A."/>
            <person name="Radhakrishnan G.V."/>
            <person name="Van Nieuwerburgh F."/>
            <person name="Deforce D."/>
            <person name="Chang C."/>
            <person name="Karol K.G."/>
            <person name="Hedrich R."/>
            <person name="Ulvskov P."/>
            <person name="Glockner G."/>
            <person name="Delwiche C.F."/>
            <person name="Petrasek J."/>
            <person name="Van de Peer Y."/>
            <person name="Friml J."/>
            <person name="Beilby M."/>
            <person name="Dolan L."/>
            <person name="Kohara Y."/>
            <person name="Sugano S."/>
            <person name="Fujiyama A."/>
            <person name="Delaux P.-M."/>
            <person name="Quint M."/>
            <person name="TheiBen G."/>
            <person name="Hagemann M."/>
            <person name="Harholt J."/>
            <person name="Dunand C."/>
            <person name="Zachgo S."/>
            <person name="Langdale J."/>
            <person name="Maumus F."/>
            <person name="Straeten D.V.D."/>
            <person name="Gould S.B."/>
            <person name="Rensing S.A."/>
        </authorList>
    </citation>
    <scope>NUCLEOTIDE SEQUENCE [LARGE SCALE GENOMIC DNA]</scope>
    <source>
        <strain evidence="3 4">S276</strain>
    </source>
</reference>
<proteinExistence type="predicted"/>
<dbReference type="Pfam" id="PF14251">
    <property type="entry name" value="PterinBD-DUF4346"/>
    <property type="match status" value="1"/>
</dbReference>
<feature type="compositionally biased region" description="Basic and acidic residues" evidence="1">
    <location>
        <begin position="112"/>
        <end position="122"/>
    </location>
</feature>
<gene>
    <name evidence="3" type="ORF">CBR_g937</name>
</gene>
<dbReference type="AlphaFoldDB" id="A0A388KCT0"/>
<evidence type="ECO:0000256" key="1">
    <source>
        <dbReference type="SAM" id="MobiDB-lite"/>
    </source>
</evidence>
<dbReference type="Gramene" id="GBG67816">
    <property type="protein sequence ID" value="GBG67816"/>
    <property type="gene ID" value="CBR_g937"/>
</dbReference>
<comment type="caution">
    <text evidence="3">The sequence shown here is derived from an EMBL/GenBank/DDBJ whole genome shotgun (WGS) entry which is preliminary data.</text>
</comment>
<evidence type="ECO:0000259" key="2">
    <source>
        <dbReference type="Pfam" id="PF14251"/>
    </source>
</evidence>
<accession>A0A388KCT0</accession>
<protein>
    <recommendedName>
        <fullName evidence="2">DUF4346 domain-containing protein</fullName>
    </recommendedName>
</protein>
<dbReference type="STRING" id="69332.A0A388KCT0"/>
<sequence>MRSTESPLGSGVGTRAGVHQFFHVSMSRVVVLDTRKIGAWTGIGVGFGASTSAKPRSQVSIPSVCAKVSVKVGGEGLLGARVAALSRTRLHRGEHAAGMTTPPGSSAQQLSKGEEERKRLDDQLSKRRLALDPAGYFIIYLDRAREEIVADHYRNVINDKGIACDPKTGKPIPCDGSYKPAPNRSFRGKTAKELSVAILEMDATGGETAEEATVSLLSHANYLGREFQKAEAALISGEAYVQD</sequence>
<organism evidence="3 4">
    <name type="scientific">Chara braunii</name>
    <name type="common">Braun's stonewort</name>
    <dbReference type="NCBI Taxonomy" id="69332"/>
    <lineage>
        <taxon>Eukaryota</taxon>
        <taxon>Viridiplantae</taxon>
        <taxon>Streptophyta</taxon>
        <taxon>Charophyceae</taxon>
        <taxon>Charales</taxon>
        <taxon>Characeae</taxon>
        <taxon>Chara</taxon>
    </lineage>
</organism>
<name>A0A388KCT0_CHABU</name>